<keyword evidence="4 7" id="KW-0808">Transferase</keyword>
<comment type="pathway">
    <text evidence="2 7">Isoprenoid biosynthesis; isopentenyl diphosphate biosynthesis via DXP pathway; isopentenyl diphosphate from 1-deoxy-D-xylulose 5-phosphate: step 2/6.</text>
</comment>
<comment type="function">
    <text evidence="7">Catalyzes the formation of 4-diphosphocytidyl-2-C-methyl-D-erythritol from CTP and 2-C-methyl-D-erythritol 4-phosphate (MEP).</text>
</comment>
<keyword evidence="6 7" id="KW-0414">Isoprene biosynthesis</keyword>
<proteinExistence type="inferred from homology"/>
<protein>
    <recommendedName>
        <fullName evidence="7">2-C-methyl-D-erythritol 4-phosphate cytidylyltransferase</fullName>
        <ecNumber evidence="7">2.7.7.60</ecNumber>
    </recommendedName>
    <alternativeName>
        <fullName evidence="7">4-diphosphocytidyl-2C-methyl-D-erythritol synthase</fullName>
    </alternativeName>
    <alternativeName>
        <fullName evidence="7">MEP cytidylyltransferase</fullName>
        <shortName evidence="7">MCT</shortName>
    </alternativeName>
</protein>
<dbReference type="GO" id="GO:0050518">
    <property type="term" value="F:2-C-methyl-D-erythritol 4-phosphate cytidylyltransferase activity"/>
    <property type="evidence" value="ECO:0007669"/>
    <property type="project" value="UniProtKB-UniRule"/>
</dbReference>
<evidence type="ECO:0000313" key="8">
    <source>
        <dbReference type="EMBL" id="QCQ22926.1"/>
    </source>
</evidence>
<dbReference type="NCBIfam" id="TIGR00453">
    <property type="entry name" value="ispD"/>
    <property type="match status" value="1"/>
</dbReference>
<comment type="caution">
    <text evidence="7">Lacks conserved residue(s) required for the propagation of feature annotation.</text>
</comment>
<dbReference type="InterPro" id="IPR029044">
    <property type="entry name" value="Nucleotide-diphossugar_trans"/>
</dbReference>
<dbReference type="AlphaFoldDB" id="A0A4P8L4K4"/>
<evidence type="ECO:0000256" key="6">
    <source>
        <dbReference type="ARBA" id="ARBA00023229"/>
    </source>
</evidence>
<comment type="similarity">
    <text evidence="3 7">Belongs to the IspD/TarI cytidylyltransferase family. IspD subfamily.</text>
</comment>
<gene>
    <name evidence="7 8" type="primary">ispD</name>
    <name evidence="8" type="ORF">FDQ92_12540</name>
</gene>
<evidence type="ECO:0000256" key="7">
    <source>
        <dbReference type="HAMAP-Rule" id="MF_00108"/>
    </source>
</evidence>
<dbReference type="OrthoDB" id="9804336at2"/>
<keyword evidence="9" id="KW-1185">Reference proteome</keyword>
<dbReference type="EC" id="2.7.7.60" evidence="7"/>
<dbReference type="PROSITE" id="PS01295">
    <property type="entry name" value="ISPD"/>
    <property type="match status" value="1"/>
</dbReference>
<dbReference type="InterPro" id="IPR018294">
    <property type="entry name" value="ISPD_synthase_CS"/>
</dbReference>
<dbReference type="GO" id="GO:0019288">
    <property type="term" value="P:isopentenyl diphosphate biosynthetic process, methylerythritol 4-phosphate pathway"/>
    <property type="evidence" value="ECO:0007669"/>
    <property type="project" value="UniProtKB-UniRule"/>
</dbReference>
<dbReference type="RefSeq" id="WP_137425209.1">
    <property type="nucleotide sequence ID" value="NZ_CP040098.1"/>
</dbReference>
<feature type="site" description="Transition state stabilizer" evidence="7">
    <location>
        <position position="7"/>
    </location>
</feature>
<dbReference type="SUPFAM" id="SSF53448">
    <property type="entry name" value="Nucleotide-diphospho-sugar transferases"/>
    <property type="match status" value="1"/>
</dbReference>
<dbReference type="CDD" id="cd02516">
    <property type="entry name" value="CDP-ME_synthetase"/>
    <property type="match status" value="1"/>
</dbReference>
<reference evidence="8 9" key="1">
    <citation type="submission" date="2019-05" db="EMBL/GenBank/DDBJ databases">
        <title>The Complete Genome Sequence of the n-alkane-degrading Desulfoglaeba alkanexedens ALDC reveals multiple alkylsuccinate synthase gene clusters.</title>
        <authorList>
            <person name="Callaghan A.V."/>
            <person name="Davidova I.A."/>
            <person name="Duncan K.E."/>
            <person name="Morris B."/>
            <person name="McInerney M.J."/>
        </authorList>
    </citation>
    <scope>NUCLEOTIDE SEQUENCE [LARGE SCALE GENOMIC DNA]</scope>
    <source>
        <strain evidence="8 9">ALDC</strain>
    </source>
</reference>
<comment type="catalytic activity">
    <reaction evidence="1 7">
        <text>2-C-methyl-D-erythritol 4-phosphate + CTP + H(+) = 4-CDP-2-C-methyl-D-erythritol + diphosphate</text>
        <dbReference type="Rhea" id="RHEA:13429"/>
        <dbReference type="ChEBI" id="CHEBI:15378"/>
        <dbReference type="ChEBI" id="CHEBI:33019"/>
        <dbReference type="ChEBI" id="CHEBI:37563"/>
        <dbReference type="ChEBI" id="CHEBI:57823"/>
        <dbReference type="ChEBI" id="CHEBI:58262"/>
        <dbReference type="EC" id="2.7.7.60"/>
    </reaction>
</comment>
<dbReference type="KEGG" id="dax:FDQ92_12540"/>
<dbReference type="Pfam" id="PF01128">
    <property type="entry name" value="IspD"/>
    <property type="match status" value="1"/>
</dbReference>
<evidence type="ECO:0000256" key="5">
    <source>
        <dbReference type="ARBA" id="ARBA00022695"/>
    </source>
</evidence>
<dbReference type="Proteomes" id="UP000298602">
    <property type="component" value="Chromosome"/>
</dbReference>
<name>A0A4P8L4K4_9BACT</name>
<keyword evidence="5 7" id="KW-0548">Nucleotidyltransferase</keyword>
<dbReference type="Gene3D" id="3.90.550.10">
    <property type="entry name" value="Spore Coat Polysaccharide Biosynthesis Protein SpsA, Chain A"/>
    <property type="match status" value="1"/>
</dbReference>
<feature type="site" description="Positions MEP for the nucleophilic attack" evidence="7">
    <location>
        <position position="195"/>
    </location>
</feature>
<dbReference type="PANTHER" id="PTHR32125">
    <property type="entry name" value="2-C-METHYL-D-ERYTHRITOL 4-PHOSPHATE CYTIDYLYLTRANSFERASE, CHLOROPLASTIC"/>
    <property type="match status" value="1"/>
</dbReference>
<evidence type="ECO:0000313" key="9">
    <source>
        <dbReference type="Proteomes" id="UP000298602"/>
    </source>
</evidence>
<evidence type="ECO:0000256" key="4">
    <source>
        <dbReference type="ARBA" id="ARBA00022679"/>
    </source>
</evidence>
<evidence type="ECO:0000256" key="2">
    <source>
        <dbReference type="ARBA" id="ARBA00004787"/>
    </source>
</evidence>
<dbReference type="InterPro" id="IPR050088">
    <property type="entry name" value="IspD/TarI_cytidylyltransf_bact"/>
</dbReference>
<sequence>MGLNRPKQFADLGGKPLLVHTLEALAKAGFLSRILVVVPPELQGRVHRDVLAFMNARIPMEWVAGGAERQESVFNALERIPEEVTWVLVHDGVRPFPTVPLMYRVWEAARAFGAAVCGIPATDTVKRATSGLVRETLPRDEIWLIQTPQIFRRDVLVRAFRKAVREGFQATDDAALVERLGHPVAVVPGDPHNIKITRPEDLQWARNHLARKPVAIA</sequence>
<feature type="site" description="Positions MEP for the nucleophilic attack" evidence="7">
    <location>
        <position position="139"/>
    </location>
</feature>
<evidence type="ECO:0000256" key="1">
    <source>
        <dbReference type="ARBA" id="ARBA00001282"/>
    </source>
</evidence>
<dbReference type="PANTHER" id="PTHR32125:SF4">
    <property type="entry name" value="2-C-METHYL-D-ERYTHRITOL 4-PHOSPHATE CYTIDYLYLTRANSFERASE, CHLOROPLASTIC"/>
    <property type="match status" value="1"/>
</dbReference>
<dbReference type="InterPro" id="IPR034683">
    <property type="entry name" value="IspD/TarI"/>
</dbReference>
<dbReference type="FunFam" id="3.90.550.10:FF:000003">
    <property type="entry name" value="2-C-methyl-D-erythritol 4-phosphate cytidylyltransferase"/>
    <property type="match status" value="1"/>
</dbReference>
<dbReference type="UniPathway" id="UPA00056">
    <property type="reaction ID" value="UER00093"/>
</dbReference>
<dbReference type="EMBL" id="CP040098">
    <property type="protein sequence ID" value="QCQ22926.1"/>
    <property type="molecule type" value="Genomic_DNA"/>
</dbReference>
<evidence type="ECO:0000256" key="3">
    <source>
        <dbReference type="ARBA" id="ARBA00009789"/>
    </source>
</evidence>
<dbReference type="HAMAP" id="MF_00108">
    <property type="entry name" value="IspD"/>
    <property type="match status" value="1"/>
</dbReference>
<dbReference type="InterPro" id="IPR001228">
    <property type="entry name" value="IspD"/>
</dbReference>
<accession>A0A4P8L4K4</accession>
<organism evidence="8 9">
    <name type="scientific">Desulfoglaeba alkanexedens ALDC</name>
    <dbReference type="NCBI Taxonomy" id="980445"/>
    <lineage>
        <taxon>Bacteria</taxon>
        <taxon>Pseudomonadati</taxon>
        <taxon>Thermodesulfobacteriota</taxon>
        <taxon>Syntrophobacteria</taxon>
        <taxon>Syntrophobacterales</taxon>
        <taxon>Syntrophobacteraceae</taxon>
        <taxon>Desulfoglaeba</taxon>
    </lineage>
</organism>
<reference evidence="8 9" key="2">
    <citation type="submission" date="2019-05" db="EMBL/GenBank/DDBJ databases">
        <authorList>
            <person name="Suflita J.M."/>
            <person name="Marks C.R."/>
        </authorList>
    </citation>
    <scope>NUCLEOTIDE SEQUENCE [LARGE SCALE GENOMIC DNA]</scope>
    <source>
        <strain evidence="8 9">ALDC</strain>
    </source>
</reference>